<dbReference type="Proteomes" id="UP000030765">
    <property type="component" value="Unassembled WGS sequence"/>
</dbReference>
<feature type="transmembrane region" description="Helical" evidence="2">
    <location>
        <begin position="103"/>
        <end position="125"/>
    </location>
</feature>
<evidence type="ECO:0000313" key="5">
    <source>
        <dbReference type="Proteomes" id="UP000030765"/>
    </source>
</evidence>
<dbReference type="EnsemblMetazoa" id="ASIC021580-RA">
    <property type="protein sequence ID" value="ASIC021580-PA"/>
    <property type="gene ID" value="ASIC021580"/>
</dbReference>
<proteinExistence type="predicted"/>
<evidence type="ECO:0000256" key="1">
    <source>
        <dbReference type="SAM" id="MobiDB-lite"/>
    </source>
</evidence>
<keyword evidence="2" id="KW-0812">Transmembrane</keyword>
<dbReference type="EMBL" id="ATLV01026711">
    <property type="status" value="NOT_ANNOTATED_CDS"/>
    <property type="molecule type" value="Genomic_DNA"/>
</dbReference>
<keyword evidence="5" id="KW-1185">Reference proteome</keyword>
<reference evidence="3 5" key="1">
    <citation type="journal article" date="2014" name="BMC Genomics">
        <title>Genome sequence of Anopheles sinensis provides insight into genetics basis of mosquito competence for malaria parasites.</title>
        <authorList>
            <person name="Zhou D."/>
            <person name="Zhang D."/>
            <person name="Ding G."/>
            <person name="Shi L."/>
            <person name="Hou Q."/>
            <person name="Ye Y."/>
            <person name="Xu Y."/>
            <person name="Zhou H."/>
            <person name="Xiong C."/>
            <person name="Li S."/>
            <person name="Yu J."/>
            <person name="Hong S."/>
            <person name="Yu X."/>
            <person name="Zou P."/>
            <person name="Chen C."/>
            <person name="Chang X."/>
            <person name="Wang W."/>
            <person name="Lv Y."/>
            <person name="Sun Y."/>
            <person name="Ma L."/>
            <person name="Shen B."/>
            <person name="Zhu C."/>
        </authorList>
    </citation>
    <scope>NUCLEOTIDE SEQUENCE [LARGE SCALE GENOMIC DNA]</scope>
</reference>
<feature type="region of interest" description="Disordered" evidence="1">
    <location>
        <begin position="1"/>
        <end position="31"/>
    </location>
</feature>
<dbReference type="VEuPathDB" id="VectorBase:ASIS017973"/>
<evidence type="ECO:0000313" key="4">
    <source>
        <dbReference type="EnsemblMetazoa" id="ASIC021580-PA"/>
    </source>
</evidence>
<protein>
    <submittedName>
        <fullName evidence="3 4">Uncharacterized protein</fullName>
    </submittedName>
</protein>
<keyword evidence="2" id="KW-1133">Transmembrane helix</keyword>
<evidence type="ECO:0000313" key="3">
    <source>
        <dbReference type="EMBL" id="KFB53276.1"/>
    </source>
</evidence>
<sequence length="204" mass="21912">MNAISTRHREQVSSIDRNFAGQTATPGPTPGGELLPVQHMQACAVRELGSITASPQVQRPKRSSAAREAGDGARKGFIPQATPLPVGCVGNEGGSRSLGRTPICLSSAVWVVAVFFCGLHLAIPWGNRIFRLICDSSLRVKRTVGGKVYKARVKQLGYIGLYTTGDNVPSGRGVILLESLRVWRVYIDGPFRGRSSPGEVNMLD</sequence>
<organism evidence="3">
    <name type="scientific">Anopheles sinensis</name>
    <name type="common">Mosquito</name>
    <dbReference type="NCBI Taxonomy" id="74873"/>
    <lineage>
        <taxon>Eukaryota</taxon>
        <taxon>Metazoa</taxon>
        <taxon>Ecdysozoa</taxon>
        <taxon>Arthropoda</taxon>
        <taxon>Hexapoda</taxon>
        <taxon>Insecta</taxon>
        <taxon>Pterygota</taxon>
        <taxon>Neoptera</taxon>
        <taxon>Endopterygota</taxon>
        <taxon>Diptera</taxon>
        <taxon>Nematocera</taxon>
        <taxon>Culicoidea</taxon>
        <taxon>Culicidae</taxon>
        <taxon>Anophelinae</taxon>
        <taxon>Anopheles</taxon>
    </lineage>
</organism>
<feature type="region of interest" description="Disordered" evidence="1">
    <location>
        <begin position="54"/>
        <end position="78"/>
    </location>
</feature>
<keyword evidence="2" id="KW-0472">Membrane</keyword>
<dbReference type="AlphaFoldDB" id="A0A084WST2"/>
<reference evidence="4" key="2">
    <citation type="submission" date="2020-05" db="UniProtKB">
        <authorList>
            <consortium name="EnsemblMetazoa"/>
        </authorList>
    </citation>
    <scope>IDENTIFICATION</scope>
</reference>
<dbReference type="EMBL" id="KE525417">
    <property type="protein sequence ID" value="KFB53276.1"/>
    <property type="molecule type" value="Genomic_DNA"/>
</dbReference>
<dbReference type="VEuPathDB" id="VectorBase:ASIC021580"/>
<accession>A0A084WST2</accession>
<gene>
    <name evidence="3" type="ORF">ZHAS_00021580</name>
</gene>
<name>A0A084WST2_ANOSI</name>
<evidence type="ECO:0000256" key="2">
    <source>
        <dbReference type="SAM" id="Phobius"/>
    </source>
</evidence>
<feature type="compositionally biased region" description="Polar residues" evidence="1">
    <location>
        <begin position="12"/>
        <end position="22"/>
    </location>
</feature>